<proteinExistence type="predicted"/>
<dbReference type="EMBL" id="BAAAZI010000006">
    <property type="protein sequence ID" value="GAA4136221.1"/>
    <property type="molecule type" value="Genomic_DNA"/>
</dbReference>
<sequence length="182" mass="21344">MEIKNKADYDRIFLDRFGDISHNTLRNIKENRIRIDLGEDLEDESRVKQALKRSNSILDSFFKGKGIWLQIILWDDEGLKALKDAGLNPDMADKRFEWNRGNCNVICLYYKQYSFQKVLPLALSVINYEMAFTPSANITCYFVDFEEPAIVNIYDDRGCDIYSPNREFVDVINARFSCWLNQ</sequence>
<comment type="caution">
    <text evidence="2">The sequence shown here is derived from an EMBL/GenBank/DDBJ whole genome shotgun (WGS) entry which is preliminary data.</text>
</comment>
<organism evidence="2 3">
    <name type="scientific">Sphingobacterium kyonggiense</name>
    <dbReference type="NCBI Taxonomy" id="714075"/>
    <lineage>
        <taxon>Bacteria</taxon>
        <taxon>Pseudomonadati</taxon>
        <taxon>Bacteroidota</taxon>
        <taxon>Sphingobacteriia</taxon>
        <taxon>Sphingobacteriales</taxon>
        <taxon>Sphingobacteriaceae</taxon>
        <taxon>Sphingobacterium</taxon>
    </lineage>
</organism>
<evidence type="ECO:0000259" key="1">
    <source>
        <dbReference type="Pfam" id="PF13021"/>
    </source>
</evidence>
<keyword evidence="3" id="KW-1185">Reference proteome</keyword>
<protein>
    <recommendedName>
        <fullName evidence="1">DUF3885 domain-containing protein</fullName>
    </recommendedName>
</protein>
<dbReference type="RefSeq" id="WP_344673607.1">
    <property type="nucleotide sequence ID" value="NZ_BAAAZI010000006.1"/>
</dbReference>
<evidence type="ECO:0000313" key="2">
    <source>
        <dbReference type="EMBL" id="GAA4136221.1"/>
    </source>
</evidence>
<dbReference type="Pfam" id="PF13021">
    <property type="entry name" value="DUF3885"/>
    <property type="match status" value="1"/>
</dbReference>
<reference evidence="3" key="1">
    <citation type="journal article" date="2019" name="Int. J. Syst. Evol. Microbiol.">
        <title>The Global Catalogue of Microorganisms (GCM) 10K type strain sequencing project: providing services to taxonomists for standard genome sequencing and annotation.</title>
        <authorList>
            <consortium name="The Broad Institute Genomics Platform"/>
            <consortium name="The Broad Institute Genome Sequencing Center for Infectious Disease"/>
            <person name="Wu L."/>
            <person name="Ma J."/>
        </authorList>
    </citation>
    <scope>NUCLEOTIDE SEQUENCE [LARGE SCALE GENOMIC DNA]</scope>
    <source>
        <strain evidence="3">JCM 16704</strain>
    </source>
</reference>
<dbReference type="InterPro" id="IPR024976">
    <property type="entry name" value="DUF3885"/>
</dbReference>
<dbReference type="Proteomes" id="UP001500101">
    <property type="component" value="Unassembled WGS sequence"/>
</dbReference>
<gene>
    <name evidence="2" type="ORF">GCM10022216_10920</name>
</gene>
<evidence type="ECO:0000313" key="3">
    <source>
        <dbReference type="Proteomes" id="UP001500101"/>
    </source>
</evidence>
<accession>A0ABP7YI81</accession>
<name>A0ABP7YI81_9SPHI</name>
<feature type="domain" description="DUF3885" evidence="1">
    <location>
        <begin position="30"/>
        <end position="180"/>
    </location>
</feature>